<dbReference type="STRING" id="1090615.SAMN04515671_0672"/>
<proteinExistence type="predicted"/>
<keyword evidence="3" id="KW-1185">Reference proteome</keyword>
<dbReference type="Gene3D" id="3.30.300.30">
    <property type="match status" value="1"/>
</dbReference>
<dbReference type="Gene3D" id="3.40.50.12780">
    <property type="entry name" value="N-terminal domain of ligase-like"/>
    <property type="match status" value="1"/>
</dbReference>
<dbReference type="Proteomes" id="UP000198741">
    <property type="component" value="Chromosome I"/>
</dbReference>
<keyword evidence="2" id="KW-0436">Ligase</keyword>
<dbReference type="OrthoDB" id="5240965at2"/>
<organism evidence="2 3">
    <name type="scientific">Nakamurella panacisegetis</name>
    <dbReference type="NCBI Taxonomy" id="1090615"/>
    <lineage>
        <taxon>Bacteria</taxon>
        <taxon>Bacillati</taxon>
        <taxon>Actinomycetota</taxon>
        <taxon>Actinomycetes</taxon>
        <taxon>Nakamurellales</taxon>
        <taxon>Nakamurellaceae</taxon>
        <taxon>Nakamurella</taxon>
    </lineage>
</organism>
<evidence type="ECO:0000259" key="1">
    <source>
        <dbReference type="Pfam" id="PF00501"/>
    </source>
</evidence>
<dbReference type="InterPro" id="IPR050237">
    <property type="entry name" value="ATP-dep_AMP-bd_enzyme"/>
</dbReference>
<feature type="domain" description="AMP-dependent synthetase/ligase" evidence="1">
    <location>
        <begin position="16"/>
        <end position="379"/>
    </location>
</feature>
<dbReference type="InterPro" id="IPR042099">
    <property type="entry name" value="ANL_N_sf"/>
</dbReference>
<dbReference type="RefSeq" id="WP_090474582.1">
    <property type="nucleotide sequence ID" value="NZ_LT629710.1"/>
</dbReference>
<sequence length="546" mass="57089">MSNVKTPEDLLDRILRAAALHPDRPALSGHRGRTLRYRDLAVAVLATAKGLRRNGFRPGDQMLYCVRPDPSGIVLLLGTVAAGGVIVFLDQRWDTATFAARAASVGARWAANESVLYTDRRIRPGAHALTLPDYPALGIRTLRAGPWLPGVPRGSLSVSGLAKGRYPLDDEVLPGLRGDPHAEAVVIHTAGTTAPPKAVVHTRGSLGSNLTVLAAHCQIAERATVFTHQLMVGLPALAVGAHWRLPAFGPSARMDPVRFARGMGRATHTFLRPSDLSALLTAVSERLAPRPPALQQILVGGAPVLAALVRRSLEVLPGVGVLSVYGMTEILAVAIADEEEKLTASGPGDPAGALLPGVTARVAGDGELILTGPSLAKGYVGGPALTEFATGDLATLDGRSLVLHGRKRDLIVRGRTLIYPALYEPLAESIPGVGHAALIGIPDDAGDERLLLAVQPAGQPVNDHALAEQPKESHTRAAAPADPPSFSVLFDHPLAATIRSALPGLVDEGSLPDEIVVVSAIPTVGRGQAPDRVALRRLLANPPGDS</sequence>
<protein>
    <submittedName>
        <fullName evidence="2">Acyl-CoA synthetase (AMP-forming)/AMP-acid ligase II</fullName>
    </submittedName>
</protein>
<gene>
    <name evidence="2" type="ORF">SAMN04515671_0672</name>
</gene>
<dbReference type="PANTHER" id="PTHR43767">
    <property type="entry name" value="LONG-CHAIN-FATTY-ACID--COA LIGASE"/>
    <property type="match status" value="1"/>
</dbReference>
<name>A0A1H0IWQ2_9ACTN</name>
<evidence type="ECO:0000313" key="2">
    <source>
        <dbReference type="EMBL" id="SDO35501.1"/>
    </source>
</evidence>
<dbReference type="InterPro" id="IPR000873">
    <property type="entry name" value="AMP-dep_synth/lig_dom"/>
</dbReference>
<reference evidence="2 3" key="1">
    <citation type="submission" date="2016-10" db="EMBL/GenBank/DDBJ databases">
        <authorList>
            <person name="de Groot N.N."/>
        </authorList>
    </citation>
    <scope>NUCLEOTIDE SEQUENCE [LARGE SCALE GENOMIC DNA]</scope>
    <source>
        <strain evidence="3">P4-7,KCTC 19426,CECT 7604</strain>
    </source>
</reference>
<dbReference type="EMBL" id="LT629710">
    <property type="protein sequence ID" value="SDO35501.1"/>
    <property type="molecule type" value="Genomic_DNA"/>
</dbReference>
<dbReference type="InterPro" id="IPR045851">
    <property type="entry name" value="AMP-bd_C_sf"/>
</dbReference>
<accession>A0A1H0IWQ2</accession>
<dbReference type="GO" id="GO:0016878">
    <property type="term" value="F:acid-thiol ligase activity"/>
    <property type="evidence" value="ECO:0007669"/>
    <property type="project" value="UniProtKB-ARBA"/>
</dbReference>
<evidence type="ECO:0000313" key="3">
    <source>
        <dbReference type="Proteomes" id="UP000198741"/>
    </source>
</evidence>
<dbReference type="Pfam" id="PF00501">
    <property type="entry name" value="AMP-binding"/>
    <property type="match status" value="1"/>
</dbReference>
<dbReference type="PANTHER" id="PTHR43767:SF1">
    <property type="entry name" value="NONRIBOSOMAL PEPTIDE SYNTHASE PES1 (EUROFUNG)-RELATED"/>
    <property type="match status" value="1"/>
</dbReference>
<dbReference type="SUPFAM" id="SSF56801">
    <property type="entry name" value="Acetyl-CoA synthetase-like"/>
    <property type="match status" value="1"/>
</dbReference>
<dbReference type="AlphaFoldDB" id="A0A1H0IWQ2"/>